<proteinExistence type="predicted"/>
<gene>
    <name evidence="4" type="ORF">EAX62_14645</name>
</gene>
<dbReference type="RefSeq" id="WP_121902462.1">
    <property type="nucleotide sequence ID" value="NZ_REFW01000004.1"/>
</dbReference>
<reference evidence="4 5" key="1">
    <citation type="submission" date="2018-10" db="EMBL/GenBank/DDBJ databases">
        <title>Tessaracoccus antarcticuss sp. nov., isolated from sediment.</title>
        <authorList>
            <person name="Zhou L.Y."/>
            <person name="Du Z.J."/>
        </authorList>
    </citation>
    <scope>NUCLEOTIDE SEQUENCE [LARGE SCALE GENOMIC DNA]</scope>
    <source>
        <strain evidence="4 5">JDX10</strain>
    </source>
</reference>
<organism evidence="4 5">
    <name type="scientific">Tessaracoccus antarcticus</name>
    <dbReference type="NCBI Taxonomy" id="2479848"/>
    <lineage>
        <taxon>Bacteria</taxon>
        <taxon>Bacillati</taxon>
        <taxon>Actinomycetota</taxon>
        <taxon>Actinomycetes</taxon>
        <taxon>Propionibacteriales</taxon>
        <taxon>Propionibacteriaceae</taxon>
        <taxon>Tessaracoccus</taxon>
    </lineage>
</organism>
<dbReference type="Pfam" id="PF19344">
    <property type="entry name" value="TetR_C_32"/>
    <property type="match status" value="1"/>
</dbReference>
<dbReference type="PROSITE" id="PS50977">
    <property type="entry name" value="HTH_TETR_2"/>
    <property type="match status" value="1"/>
</dbReference>
<dbReference type="SUPFAM" id="SSF46689">
    <property type="entry name" value="Homeodomain-like"/>
    <property type="match status" value="1"/>
</dbReference>
<evidence type="ECO:0000313" key="5">
    <source>
        <dbReference type="Proteomes" id="UP000275256"/>
    </source>
</evidence>
<protein>
    <submittedName>
        <fullName evidence="4">TetR/AcrR family transcriptional regulator</fullName>
    </submittedName>
</protein>
<feature type="DNA-binding region" description="H-T-H motif" evidence="2">
    <location>
        <begin position="40"/>
        <end position="59"/>
    </location>
</feature>
<dbReference type="AlphaFoldDB" id="A0A3M0G0Z6"/>
<sequence>MNMTVTDGRTTRWDEHNAQRRRDLVESTLRAIRRHGPGVGMDEVAAEAGTSKTVIYRHFGGRTGLYTAVVESVHEFIWSRLRHHISGAGPLEPAELVRELTDTYLALVERDPHIYQFVVTRPLGESSVEDPVTGITGRIGNEVAEAFRAWLRSEGLDPRAANTWGHGVVGFVWAIADKWITTGHQRPRADIVDFTVRLFEPAFIHQQPTPRSPERTAS</sequence>
<evidence type="ECO:0000313" key="4">
    <source>
        <dbReference type="EMBL" id="RMB58425.1"/>
    </source>
</evidence>
<dbReference type="Pfam" id="PF00440">
    <property type="entry name" value="TetR_N"/>
    <property type="match status" value="1"/>
</dbReference>
<accession>A0A3M0G0Z6</accession>
<dbReference type="InterPro" id="IPR045823">
    <property type="entry name" value="TetR_C_32"/>
</dbReference>
<keyword evidence="5" id="KW-1185">Reference proteome</keyword>
<evidence type="ECO:0000256" key="2">
    <source>
        <dbReference type="PROSITE-ProRule" id="PRU00335"/>
    </source>
</evidence>
<dbReference type="GO" id="GO:0003700">
    <property type="term" value="F:DNA-binding transcription factor activity"/>
    <property type="evidence" value="ECO:0007669"/>
    <property type="project" value="TreeGrafter"/>
</dbReference>
<dbReference type="InterPro" id="IPR050109">
    <property type="entry name" value="HTH-type_TetR-like_transc_reg"/>
</dbReference>
<comment type="caution">
    <text evidence="4">The sequence shown here is derived from an EMBL/GenBank/DDBJ whole genome shotgun (WGS) entry which is preliminary data.</text>
</comment>
<dbReference type="PANTHER" id="PTHR30055:SF226">
    <property type="entry name" value="HTH-TYPE TRANSCRIPTIONAL REGULATOR PKSA"/>
    <property type="match status" value="1"/>
</dbReference>
<dbReference type="InterPro" id="IPR001647">
    <property type="entry name" value="HTH_TetR"/>
</dbReference>
<dbReference type="GO" id="GO:0000976">
    <property type="term" value="F:transcription cis-regulatory region binding"/>
    <property type="evidence" value="ECO:0007669"/>
    <property type="project" value="TreeGrafter"/>
</dbReference>
<dbReference type="InterPro" id="IPR009057">
    <property type="entry name" value="Homeodomain-like_sf"/>
</dbReference>
<dbReference type="SUPFAM" id="SSF48498">
    <property type="entry name" value="Tetracyclin repressor-like, C-terminal domain"/>
    <property type="match status" value="1"/>
</dbReference>
<dbReference type="EMBL" id="REFW01000004">
    <property type="protein sequence ID" value="RMB58425.1"/>
    <property type="molecule type" value="Genomic_DNA"/>
</dbReference>
<dbReference type="InterPro" id="IPR036271">
    <property type="entry name" value="Tet_transcr_reg_TetR-rel_C_sf"/>
</dbReference>
<dbReference type="Proteomes" id="UP000275256">
    <property type="component" value="Unassembled WGS sequence"/>
</dbReference>
<keyword evidence="1 2" id="KW-0238">DNA-binding</keyword>
<dbReference type="Gene3D" id="1.10.357.10">
    <property type="entry name" value="Tetracycline Repressor, domain 2"/>
    <property type="match status" value="1"/>
</dbReference>
<dbReference type="OrthoDB" id="70491at2"/>
<feature type="domain" description="HTH tetR-type" evidence="3">
    <location>
        <begin position="18"/>
        <end position="77"/>
    </location>
</feature>
<dbReference type="PANTHER" id="PTHR30055">
    <property type="entry name" value="HTH-TYPE TRANSCRIPTIONAL REGULATOR RUTR"/>
    <property type="match status" value="1"/>
</dbReference>
<evidence type="ECO:0000256" key="1">
    <source>
        <dbReference type="ARBA" id="ARBA00023125"/>
    </source>
</evidence>
<evidence type="ECO:0000259" key="3">
    <source>
        <dbReference type="PROSITE" id="PS50977"/>
    </source>
</evidence>
<name>A0A3M0G0Z6_9ACTN</name>